<feature type="compositionally biased region" description="Polar residues" evidence="1">
    <location>
        <begin position="136"/>
        <end position="146"/>
    </location>
</feature>
<feature type="compositionally biased region" description="Polar residues" evidence="1">
    <location>
        <begin position="292"/>
        <end position="310"/>
    </location>
</feature>
<feature type="transmembrane region" description="Helical" evidence="2">
    <location>
        <begin position="359"/>
        <end position="379"/>
    </location>
</feature>
<feature type="signal peptide" evidence="3">
    <location>
        <begin position="1"/>
        <end position="17"/>
    </location>
</feature>
<name>A0A2J7QC73_9NEOP</name>
<keyword evidence="2" id="KW-1133">Transmembrane helix</keyword>
<accession>A0A2J7QC73</accession>
<dbReference type="OrthoDB" id="8194095at2759"/>
<dbReference type="AlphaFoldDB" id="A0A2J7QC73"/>
<comment type="caution">
    <text evidence="4">The sequence shown here is derived from an EMBL/GenBank/DDBJ whole genome shotgun (WGS) entry which is preliminary data.</text>
</comment>
<feature type="chain" id="PRO_5014400384" evidence="3">
    <location>
        <begin position="18"/>
        <end position="424"/>
    </location>
</feature>
<evidence type="ECO:0000256" key="3">
    <source>
        <dbReference type="SAM" id="SignalP"/>
    </source>
</evidence>
<evidence type="ECO:0000313" key="5">
    <source>
        <dbReference type="Proteomes" id="UP000235965"/>
    </source>
</evidence>
<dbReference type="InParanoid" id="A0A2J7QC73"/>
<dbReference type="EMBL" id="NEVH01016292">
    <property type="protein sequence ID" value="PNF26172.1"/>
    <property type="molecule type" value="Genomic_DNA"/>
</dbReference>
<dbReference type="STRING" id="105785.A0A2J7QC73"/>
<keyword evidence="2" id="KW-0472">Membrane</keyword>
<dbReference type="Proteomes" id="UP000235965">
    <property type="component" value="Unassembled WGS sequence"/>
</dbReference>
<sequence>MATKVLLVLLASHCVPATDVTSLIASNYAKVFRTGSFASTETDISNRDELYDERHLSEAEVTTDASDIYRVYYPVMEAQVVTDSNDTEPLPHAPRVESSRTANSESPVSVLQLNPLASFINAFFRQPVYVGDNNEEMSGSSLTQDSAYDEVSKLSDTTKIPPTIKQPRYSHESSSQTAESPHLFGNGRTAKYTDEGYTELVDEEQNIQYVNSHKYPPPVGRTSPLLKDAYQPTVSDESYKLNVSLQPTKLETSFEPNRLYQSEIPNSYKLPESYPPATLDNPRALTEPYQPTPSENPYKLSTEQDQTSAAQDEEDSYSYGSERRVAANGHSAVSPPQKHEMATGREKNPYTYFYVGRKLWYIPLFFSVYFMLYVLALVARSISRHKIVFPVTKTKYEKRELNSGLEDITYQVTTAMETTERLYL</sequence>
<reference evidence="4 5" key="1">
    <citation type="submission" date="2017-12" db="EMBL/GenBank/DDBJ databases">
        <title>Hemimetabolous genomes reveal molecular basis of termite eusociality.</title>
        <authorList>
            <person name="Harrison M.C."/>
            <person name="Jongepier E."/>
            <person name="Robertson H.M."/>
            <person name="Arning N."/>
            <person name="Bitard-Feildel T."/>
            <person name="Chao H."/>
            <person name="Childers C.P."/>
            <person name="Dinh H."/>
            <person name="Doddapaneni H."/>
            <person name="Dugan S."/>
            <person name="Gowin J."/>
            <person name="Greiner C."/>
            <person name="Han Y."/>
            <person name="Hu H."/>
            <person name="Hughes D.S.T."/>
            <person name="Huylmans A.-K."/>
            <person name="Kemena C."/>
            <person name="Kremer L.P.M."/>
            <person name="Lee S.L."/>
            <person name="Lopez-Ezquerra A."/>
            <person name="Mallet L."/>
            <person name="Monroy-Kuhn J.M."/>
            <person name="Moser A."/>
            <person name="Murali S.C."/>
            <person name="Muzny D.M."/>
            <person name="Otani S."/>
            <person name="Piulachs M.-D."/>
            <person name="Poelchau M."/>
            <person name="Qu J."/>
            <person name="Schaub F."/>
            <person name="Wada-Katsumata A."/>
            <person name="Worley K.C."/>
            <person name="Xie Q."/>
            <person name="Ylla G."/>
            <person name="Poulsen M."/>
            <person name="Gibbs R.A."/>
            <person name="Schal C."/>
            <person name="Richards S."/>
            <person name="Belles X."/>
            <person name="Korb J."/>
            <person name="Bornberg-Bauer E."/>
        </authorList>
    </citation>
    <scope>NUCLEOTIDE SEQUENCE [LARGE SCALE GENOMIC DNA]</scope>
    <source>
        <tissue evidence="4">Whole body</tissue>
    </source>
</reference>
<organism evidence="4 5">
    <name type="scientific">Cryptotermes secundus</name>
    <dbReference type="NCBI Taxonomy" id="105785"/>
    <lineage>
        <taxon>Eukaryota</taxon>
        <taxon>Metazoa</taxon>
        <taxon>Ecdysozoa</taxon>
        <taxon>Arthropoda</taxon>
        <taxon>Hexapoda</taxon>
        <taxon>Insecta</taxon>
        <taxon>Pterygota</taxon>
        <taxon>Neoptera</taxon>
        <taxon>Polyneoptera</taxon>
        <taxon>Dictyoptera</taxon>
        <taxon>Blattodea</taxon>
        <taxon>Blattoidea</taxon>
        <taxon>Termitoidae</taxon>
        <taxon>Kalotermitidae</taxon>
        <taxon>Cryptotermitinae</taxon>
        <taxon>Cryptotermes</taxon>
    </lineage>
</organism>
<keyword evidence="3" id="KW-0732">Signal</keyword>
<feature type="region of interest" description="Disordered" evidence="1">
    <location>
        <begin position="82"/>
        <end position="107"/>
    </location>
</feature>
<feature type="region of interest" description="Disordered" evidence="1">
    <location>
        <begin position="135"/>
        <end position="190"/>
    </location>
</feature>
<keyword evidence="5" id="KW-1185">Reference proteome</keyword>
<evidence type="ECO:0000256" key="1">
    <source>
        <dbReference type="SAM" id="MobiDB-lite"/>
    </source>
</evidence>
<evidence type="ECO:0000256" key="2">
    <source>
        <dbReference type="SAM" id="Phobius"/>
    </source>
</evidence>
<keyword evidence="2" id="KW-0812">Transmembrane</keyword>
<evidence type="ECO:0000313" key="4">
    <source>
        <dbReference type="EMBL" id="PNF26172.1"/>
    </source>
</evidence>
<feature type="region of interest" description="Disordered" evidence="1">
    <location>
        <begin position="265"/>
        <end position="342"/>
    </location>
</feature>
<gene>
    <name evidence="4" type="ORF">B7P43_G04448</name>
</gene>
<protein>
    <submittedName>
        <fullName evidence="4">Uncharacterized protein</fullName>
    </submittedName>
</protein>
<proteinExistence type="predicted"/>